<evidence type="ECO:0000256" key="2">
    <source>
        <dbReference type="SAM" id="Phobius"/>
    </source>
</evidence>
<feature type="region of interest" description="Disordered" evidence="1">
    <location>
        <begin position="335"/>
        <end position="361"/>
    </location>
</feature>
<dbReference type="OrthoDB" id="201504at2759"/>
<evidence type="ECO:0000313" key="3">
    <source>
        <dbReference type="EMBL" id="KAF2200108.1"/>
    </source>
</evidence>
<dbReference type="EMBL" id="ML994039">
    <property type="protein sequence ID" value="KAF2200108.1"/>
    <property type="molecule type" value="Genomic_DNA"/>
</dbReference>
<comment type="caution">
    <text evidence="3">The sequence shown here is derived from an EMBL/GenBank/DDBJ whole genome shotgun (WGS) entry which is preliminary data.</text>
</comment>
<feature type="transmembrane region" description="Helical" evidence="2">
    <location>
        <begin position="93"/>
        <end position="113"/>
    </location>
</feature>
<dbReference type="Proteomes" id="UP000799536">
    <property type="component" value="Unassembled WGS sequence"/>
</dbReference>
<organism evidence="3 4">
    <name type="scientific">Delitschia confertaspora ATCC 74209</name>
    <dbReference type="NCBI Taxonomy" id="1513339"/>
    <lineage>
        <taxon>Eukaryota</taxon>
        <taxon>Fungi</taxon>
        <taxon>Dikarya</taxon>
        <taxon>Ascomycota</taxon>
        <taxon>Pezizomycotina</taxon>
        <taxon>Dothideomycetes</taxon>
        <taxon>Pleosporomycetidae</taxon>
        <taxon>Pleosporales</taxon>
        <taxon>Delitschiaceae</taxon>
        <taxon>Delitschia</taxon>
    </lineage>
</organism>
<keyword evidence="2" id="KW-0812">Transmembrane</keyword>
<keyword evidence="4" id="KW-1185">Reference proteome</keyword>
<dbReference type="InterPro" id="IPR010721">
    <property type="entry name" value="UstE-like"/>
</dbReference>
<evidence type="ECO:0000313" key="4">
    <source>
        <dbReference type="Proteomes" id="UP000799536"/>
    </source>
</evidence>
<dbReference type="GO" id="GO:0016020">
    <property type="term" value="C:membrane"/>
    <property type="evidence" value="ECO:0007669"/>
    <property type="project" value="TreeGrafter"/>
</dbReference>
<feature type="transmembrane region" description="Helical" evidence="2">
    <location>
        <begin position="63"/>
        <end position="81"/>
    </location>
</feature>
<evidence type="ECO:0000256" key="1">
    <source>
        <dbReference type="SAM" id="MobiDB-lite"/>
    </source>
</evidence>
<feature type="compositionally biased region" description="Basic and acidic residues" evidence="1">
    <location>
        <begin position="352"/>
        <end position="361"/>
    </location>
</feature>
<protein>
    <submittedName>
        <fullName evidence="3">DUF1295-domain-containing protein</fullName>
    </submittedName>
</protein>
<keyword evidence="2" id="KW-1133">Transmembrane helix</keyword>
<feature type="transmembrane region" description="Helical" evidence="2">
    <location>
        <begin position="159"/>
        <end position="183"/>
    </location>
</feature>
<gene>
    <name evidence="3" type="ORF">GQ43DRAFT_397202</name>
</gene>
<dbReference type="Pfam" id="PF06966">
    <property type="entry name" value="DUF1295"/>
    <property type="match status" value="1"/>
</dbReference>
<dbReference type="PANTHER" id="PTHR32251">
    <property type="entry name" value="3-OXO-5-ALPHA-STEROID 4-DEHYDROGENASE"/>
    <property type="match status" value="1"/>
</dbReference>
<name>A0A9P4MUI0_9PLEO</name>
<sequence>MAHALRQFSDMALPLVKSLPECADFSRTVQPYLPQLYALPAQIFSHLGDANALKEIYLSTNPLISALAFAVGISPIFLIVSEVNKNYSQVDRVWSILPVIYNCHYALWAHLSGVPANKLNHVMAVSTIWGLRLTYNYWRKGGYSVGSEDYRWEKLREYLRPWQMFTFNVAFISLAQSLLLWMITTPTYVLLLASKITGGGMGYFDNFFSRLMLLLVVVEFVADGQQWDFQQAKKEYNKTARPPVKYSREQVDRGFITSGLWAWSRHPNFAAEQAVWVALYQWCCFETNTFMNWTFLGAVSYLVLFQASTWFTESISGKKYPDYKIYQKKVGKFLPKSWDGWDGSGSTGKAPSDPKDMKKTG</sequence>
<keyword evidence="2" id="KW-0472">Membrane</keyword>
<proteinExistence type="predicted"/>
<dbReference type="AlphaFoldDB" id="A0A9P4MUI0"/>
<reference evidence="3" key="1">
    <citation type="journal article" date="2020" name="Stud. Mycol.">
        <title>101 Dothideomycetes genomes: a test case for predicting lifestyles and emergence of pathogens.</title>
        <authorList>
            <person name="Haridas S."/>
            <person name="Albert R."/>
            <person name="Binder M."/>
            <person name="Bloem J."/>
            <person name="Labutti K."/>
            <person name="Salamov A."/>
            <person name="Andreopoulos B."/>
            <person name="Baker S."/>
            <person name="Barry K."/>
            <person name="Bills G."/>
            <person name="Bluhm B."/>
            <person name="Cannon C."/>
            <person name="Castanera R."/>
            <person name="Culley D."/>
            <person name="Daum C."/>
            <person name="Ezra D."/>
            <person name="Gonzalez J."/>
            <person name="Henrissat B."/>
            <person name="Kuo A."/>
            <person name="Liang C."/>
            <person name="Lipzen A."/>
            <person name="Lutzoni F."/>
            <person name="Magnuson J."/>
            <person name="Mondo S."/>
            <person name="Nolan M."/>
            <person name="Ohm R."/>
            <person name="Pangilinan J."/>
            <person name="Park H.-J."/>
            <person name="Ramirez L."/>
            <person name="Alfaro M."/>
            <person name="Sun H."/>
            <person name="Tritt A."/>
            <person name="Yoshinaga Y."/>
            <person name="Zwiers L.-H."/>
            <person name="Turgeon B."/>
            <person name="Goodwin S."/>
            <person name="Spatafora J."/>
            <person name="Crous P."/>
            <person name="Grigoriev I."/>
        </authorList>
    </citation>
    <scope>NUCLEOTIDE SEQUENCE</scope>
    <source>
        <strain evidence="3">ATCC 74209</strain>
    </source>
</reference>
<dbReference type="Gene3D" id="1.20.120.1630">
    <property type="match status" value="1"/>
</dbReference>
<accession>A0A9P4MUI0</accession>
<dbReference type="PANTHER" id="PTHR32251:SF23">
    <property type="entry name" value="3-OXO-5-ALPHA-STEROID 4-DEHYDROGENASE (DUF1295)"/>
    <property type="match status" value="1"/>
</dbReference>